<keyword evidence="3" id="KW-0433">Leucine-rich repeat</keyword>
<dbReference type="SUPFAM" id="SSF48726">
    <property type="entry name" value="Immunoglobulin"/>
    <property type="match status" value="1"/>
</dbReference>
<dbReference type="RefSeq" id="XP_016531945.1">
    <property type="nucleotide sequence ID" value="XM_016676459.1"/>
</dbReference>
<dbReference type="AlphaFoldDB" id="A0A087Y2K0"/>
<evidence type="ECO:0000313" key="18">
    <source>
        <dbReference type="Proteomes" id="UP000028760"/>
    </source>
</evidence>
<dbReference type="STRING" id="48698.ENSPFOP00000012253"/>
<evidence type="ECO:0000256" key="13">
    <source>
        <dbReference type="SAM" id="MobiDB-lite"/>
    </source>
</evidence>
<dbReference type="InterPro" id="IPR003598">
    <property type="entry name" value="Ig_sub2"/>
</dbReference>
<dbReference type="SMART" id="SM00365">
    <property type="entry name" value="LRR_SD22"/>
    <property type="match status" value="4"/>
</dbReference>
<keyword evidence="4 14" id="KW-0812">Transmembrane</keyword>
<dbReference type="InterPro" id="IPR013098">
    <property type="entry name" value="Ig_I-set"/>
</dbReference>
<evidence type="ECO:0000256" key="3">
    <source>
        <dbReference type="ARBA" id="ARBA00022614"/>
    </source>
</evidence>
<dbReference type="FunFam" id="3.80.10.10:FF:000012">
    <property type="entry name" value="Leucine rich repeat containing 4"/>
    <property type="match status" value="1"/>
</dbReference>
<dbReference type="Proteomes" id="UP000028760">
    <property type="component" value="Unassembled WGS sequence"/>
</dbReference>
<dbReference type="RefSeq" id="XP_007562203.1">
    <property type="nucleotide sequence ID" value="XM_007562141.2"/>
</dbReference>
<dbReference type="GO" id="GO:0099560">
    <property type="term" value="P:synaptic membrane adhesion"/>
    <property type="evidence" value="ECO:0007669"/>
    <property type="project" value="TreeGrafter"/>
</dbReference>
<evidence type="ECO:0000256" key="9">
    <source>
        <dbReference type="ARBA" id="ARBA00023136"/>
    </source>
</evidence>
<dbReference type="InterPro" id="IPR007110">
    <property type="entry name" value="Ig-like_dom"/>
</dbReference>
<dbReference type="InterPro" id="IPR003591">
    <property type="entry name" value="Leu-rich_rpt_typical-subtyp"/>
</dbReference>
<reference evidence="17" key="3">
    <citation type="submission" date="2025-09" db="UniProtKB">
        <authorList>
            <consortium name="Ensembl"/>
        </authorList>
    </citation>
    <scope>IDENTIFICATION</scope>
</reference>
<keyword evidence="11" id="KW-0393">Immunoglobulin domain</keyword>
<keyword evidence="8" id="KW-0770">Synapse</keyword>
<evidence type="ECO:0000256" key="6">
    <source>
        <dbReference type="ARBA" id="ARBA00022737"/>
    </source>
</evidence>
<dbReference type="PANTHER" id="PTHR24369">
    <property type="entry name" value="ANTIGEN BSP, PUTATIVE-RELATED"/>
    <property type="match status" value="1"/>
</dbReference>
<keyword evidence="7 14" id="KW-1133">Transmembrane helix</keyword>
<dbReference type="EMBL" id="AYCK01009182">
    <property type="status" value="NOT_ANNOTATED_CDS"/>
    <property type="molecule type" value="Genomic_DNA"/>
</dbReference>
<dbReference type="GO" id="GO:1905606">
    <property type="term" value="P:regulation of presynapse assembly"/>
    <property type="evidence" value="ECO:0007669"/>
    <property type="project" value="TreeGrafter"/>
</dbReference>
<dbReference type="SUPFAM" id="SSF52058">
    <property type="entry name" value="L domain-like"/>
    <property type="match status" value="1"/>
</dbReference>
<keyword evidence="18" id="KW-1185">Reference proteome</keyword>
<dbReference type="EMBL" id="AYCK01009183">
    <property type="status" value="NOT_ANNOTATED_CDS"/>
    <property type="molecule type" value="Genomic_DNA"/>
</dbReference>
<dbReference type="eggNOG" id="KOG0619">
    <property type="taxonomic scope" value="Eukaryota"/>
</dbReference>
<feature type="signal peptide" evidence="15">
    <location>
        <begin position="1"/>
        <end position="38"/>
    </location>
</feature>
<dbReference type="GO" id="GO:0051965">
    <property type="term" value="P:positive regulation of synapse assembly"/>
    <property type="evidence" value="ECO:0007669"/>
    <property type="project" value="TreeGrafter"/>
</dbReference>
<keyword evidence="6" id="KW-0677">Repeat</keyword>
<evidence type="ECO:0000256" key="4">
    <source>
        <dbReference type="ARBA" id="ARBA00022692"/>
    </source>
</evidence>
<dbReference type="InterPro" id="IPR032675">
    <property type="entry name" value="LRR_dom_sf"/>
</dbReference>
<evidence type="ECO:0000256" key="12">
    <source>
        <dbReference type="ARBA" id="ARBA00034109"/>
    </source>
</evidence>
<dbReference type="Gene3D" id="2.60.40.10">
    <property type="entry name" value="Immunoglobulins"/>
    <property type="match status" value="1"/>
</dbReference>
<evidence type="ECO:0000313" key="17">
    <source>
        <dbReference type="Ensembl" id="ENSPFOP00000012253.1"/>
    </source>
</evidence>
<dbReference type="SMART" id="SM00409">
    <property type="entry name" value="IG"/>
    <property type="match status" value="1"/>
</dbReference>
<dbReference type="PROSITE" id="PS50835">
    <property type="entry name" value="IG_LIKE"/>
    <property type="match status" value="1"/>
</dbReference>
<dbReference type="Pfam" id="PF00560">
    <property type="entry name" value="LRR_1"/>
    <property type="match status" value="1"/>
</dbReference>
<evidence type="ECO:0000256" key="11">
    <source>
        <dbReference type="ARBA" id="ARBA00023319"/>
    </source>
</evidence>
<keyword evidence="9 14" id="KW-0472">Membrane</keyword>
<dbReference type="InterPro" id="IPR036179">
    <property type="entry name" value="Ig-like_dom_sf"/>
</dbReference>
<feature type="transmembrane region" description="Helical" evidence="14">
    <location>
        <begin position="530"/>
        <end position="550"/>
    </location>
</feature>
<dbReference type="FunFam" id="2.60.40.10:FF:000076">
    <property type="entry name" value="Leucine-rich repeat and Ig domain-containing 4"/>
    <property type="match status" value="1"/>
</dbReference>
<protein>
    <submittedName>
        <fullName evidence="17">Leucine rich repeat containing 4B</fullName>
    </submittedName>
</protein>
<feature type="region of interest" description="Disordered" evidence="13">
    <location>
        <begin position="581"/>
        <end position="606"/>
    </location>
</feature>
<dbReference type="InterPro" id="IPR013783">
    <property type="entry name" value="Ig-like_fold"/>
</dbReference>
<sequence length="729" mass="79535">MRIATLTCLPGPSPFLFLLVHLLLRLLLILHGPQLAGAASTCPSLCTCSNQASRVICTRQNLEQVPESISVNTRYLNLQENSIQVIKSDTFKQLRHLEILQLSKNQIRQIEIGAFNGLPNLNTLELFDNRLTLVPTQAFDYLSKLRELWLRNNPIETLPSYAFNRVPSLRRLDLGELKKLEYISDAAFVGLVNLRYLNLGMCGLKDIPKLTPLVRLEELELSGNRLDIIRPGSFQGLVSLRKLWLMHSQVSAIERNAFDDLKNLEELNLSHNSLRSLPHDLFTPLHQLERVHLNHNPWACNCDVLWLSWWLKETVPSNTTCCARCHAPPLLKGKYIGELDQSHFTCFAPVIVEPPTDLNVTEGMAAELKCRTSTSTTSVNWITPNGTLMTHGSYRVRISVLHDGTLNFTNVTLRDTGQYTCMVTNAAGNTTATAVLNVSAADASVNYTYFTTVTVETDNGGANDYAQVSIDEASIPIPSDLLPEVVPTTASSLAGGWSSSSPRTTQPTFTVPFTEPGFSGLDDVMKTTKIIIGCFVAITFMAAVMLVVFYKLRKQHQLHKHHGPARAIEIINVEDELGPGASGRGSGISGGSTVTQSAGGGIGGSQSLRLHHPEIVNLPNLARSDHLNHYYKTHHFNSNMMGLGMGTGSGVGLNNNNNPSPCSQSQSISCSQVPSSTGGGTSTCGTLPSTVALPQLGLHSSLKGLMGKGQNEPLLFKSGSKENVQETQI</sequence>
<dbReference type="PROSITE" id="PS51450">
    <property type="entry name" value="LRR"/>
    <property type="match status" value="3"/>
</dbReference>
<dbReference type="PANTHER" id="PTHR24369:SF102">
    <property type="entry name" value="LEUCINE-RICH REPEAT-CONTAINING PROTEIN 4B"/>
    <property type="match status" value="1"/>
</dbReference>
<dbReference type="GeneTree" id="ENSGT00940000160261"/>
<dbReference type="GO" id="GO:0005102">
    <property type="term" value="F:signaling receptor binding"/>
    <property type="evidence" value="ECO:0007669"/>
    <property type="project" value="TreeGrafter"/>
</dbReference>
<evidence type="ECO:0000256" key="8">
    <source>
        <dbReference type="ARBA" id="ARBA00023018"/>
    </source>
</evidence>
<dbReference type="RefSeq" id="XP_016531946.1">
    <property type="nucleotide sequence ID" value="XM_016676460.1"/>
</dbReference>
<dbReference type="Ensembl" id="ENSPFOT00000012270.1">
    <property type="protein sequence ID" value="ENSPFOP00000012253.1"/>
    <property type="gene ID" value="ENSPFOG00000012266.1"/>
</dbReference>
<dbReference type="GO" id="GO:0099151">
    <property type="term" value="P:regulation of postsynaptic density assembly"/>
    <property type="evidence" value="ECO:0007669"/>
    <property type="project" value="TreeGrafter"/>
</dbReference>
<proteinExistence type="predicted"/>
<keyword evidence="5 15" id="KW-0732">Signal</keyword>
<evidence type="ECO:0000256" key="1">
    <source>
        <dbReference type="ARBA" id="ARBA00004167"/>
    </source>
</evidence>
<reference evidence="17" key="2">
    <citation type="submission" date="2025-08" db="UniProtKB">
        <authorList>
            <consortium name="Ensembl"/>
        </authorList>
    </citation>
    <scope>IDENTIFICATION</scope>
</reference>
<evidence type="ECO:0000256" key="2">
    <source>
        <dbReference type="ARBA" id="ARBA00022475"/>
    </source>
</evidence>
<feature type="domain" description="Ig-like" evidence="16">
    <location>
        <begin position="349"/>
        <end position="437"/>
    </location>
</feature>
<comment type="subcellular location">
    <subcellularLocation>
        <location evidence="1">Membrane</location>
        <topology evidence="1">Single-pass membrane protein</topology>
    </subcellularLocation>
    <subcellularLocation>
        <location evidence="12">Synaptic cell membrane</location>
    </subcellularLocation>
</comment>
<dbReference type="InterPro" id="IPR050541">
    <property type="entry name" value="LRR_TM_domain-containing"/>
</dbReference>
<dbReference type="Pfam" id="PF13855">
    <property type="entry name" value="LRR_8"/>
    <property type="match status" value="3"/>
</dbReference>
<dbReference type="GO" id="GO:0098978">
    <property type="term" value="C:glutamatergic synapse"/>
    <property type="evidence" value="ECO:0007669"/>
    <property type="project" value="TreeGrafter"/>
</dbReference>
<dbReference type="OrthoDB" id="28057at2759"/>
<evidence type="ECO:0000256" key="15">
    <source>
        <dbReference type="SAM" id="SignalP"/>
    </source>
</evidence>
<dbReference type="SMART" id="SM00408">
    <property type="entry name" value="IGc2"/>
    <property type="match status" value="1"/>
</dbReference>
<dbReference type="RefSeq" id="XP_007562202.1">
    <property type="nucleotide sequence ID" value="XM_007562140.2"/>
</dbReference>
<dbReference type="SMART" id="SM00013">
    <property type="entry name" value="LRRNT"/>
    <property type="match status" value="1"/>
</dbReference>
<keyword evidence="10" id="KW-1015">Disulfide bond</keyword>
<evidence type="ECO:0000259" key="16">
    <source>
        <dbReference type="PROSITE" id="PS50835"/>
    </source>
</evidence>
<feature type="region of interest" description="Disordered" evidence="13">
    <location>
        <begin position="655"/>
        <end position="682"/>
    </location>
</feature>
<accession>A0A087Y2K0</accession>
<dbReference type="OMA" id="YKAHYNN"/>
<keyword evidence="2" id="KW-1003">Cell membrane</keyword>
<dbReference type="CTD" id="556747"/>
<feature type="compositionally biased region" description="Gly residues" evidence="13">
    <location>
        <begin position="581"/>
        <end position="590"/>
    </location>
</feature>
<dbReference type="GeneID" id="103144953"/>
<organism evidence="17 18">
    <name type="scientific">Poecilia formosa</name>
    <name type="common">Amazon molly</name>
    <name type="synonym">Limia formosa</name>
    <dbReference type="NCBI Taxonomy" id="48698"/>
    <lineage>
        <taxon>Eukaryota</taxon>
        <taxon>Metazoa</taxon>
        <taxon>Chordata</taxon>
        <taxon>Craniata</taxon>
        <taxon>Vertebrata</taxon>
        <taxon>Euteleostomi</taxon>
        <taxon>Actinopterygii</taxon>
        <taxon>Neopterygii</taxon>
        <taxon>Teleostei</taxon>
        <taxon>Neoteleostei</taxon>
        <taxon>Acanthomorphata</taxon>
        <taxon>Ovalentaria</taxon>
        <taxon>Atherinomorphae</taxon>
        <taxon>Cyprinodontiformes</taxon>
        <taxon>Poeciliidae</taxon>
        <taxon>Poeciliinae</taxon>
        <taxon>Poecilia</taxon>
    </lineage>
</organism>
<dbReference type="InterPro" id="IPR000372">
    <property type="entry name" value="LRRNT"/>
</dbReference>
<dbReference type="GO" id="GO:0098839">
    <property type="term" value="C:postsynaptic density membrane"/>
    <property type="evidence" value="ECO:0007669"/>
    <property type="project" value="TreeGrafter"/>
</dbReference>
<feature type="chain" id="PRO_5001833881" evidence="15">
    <location>
        <begin position="39"/>
        <end position="729"/>
    </location>
</feature>
<dbReference type="InterPro" id="IPR001611">
    <property type="entry name" value="Leu-rich_rpt"/>
</dbReference>
<dbReference type="KEGG" id="pfor:103144953"/>
<name>A0A087Y2K0_POEFO</name>
<evidence type="ECO:0000256" key="14">
    <source>
        <dbReference type="SAM" id="Phobius"/>
    </source>
</evidence>
<dbReference type="SMART" id="SM00369">
    <property type="entry name" value="LRR_TYP"/>
    <property type="match status" value="8"/>
</dbReference>
<evidence type="ECO:0000256" key="10">
    <source>
        <dbReference type="ARBA" id="ARBA00023157"/>
    </source>
</evidence>
<feature type="compositionally biased region" description="Low complexity" evidence="13">
    <location>
        <begin position="655"/>
        <end position="676"/>
    </location>
</feature>
<dbReference type="InterPro" id="IPR003599">
    <property type="entry name" value="Ig_sub"/>
</dbReference>
<reference evidence="18" key="1">
    <citation type="submission" date="2013-10" db="EMBL/GenBank/DDBJ databases">
        <authorList>
            <person name="Schartl M."/>
            <person name="Warren W."/>
        </authorList>
    </citation>
    <scope>NUCLEOTIDE SEQUENCE [LARGE SCALE GENOMIC DNA]</scope>
    <source>
        <strain evidence="18">female</strain>
    </source>
</reference>
<dbReference type="Gene3D" id="3.80.10.10">
    <property type="entry name" value="Ribonuclease Inhibitor"/>
    <property type="match status" value="1"/>
</dbReference>
<evidence type="ECO:0000256" key="7">
    <source>
        <dbReference type="ARBA" id="ARBA00022989"/>
    </source>
</evidence>
<evidence type="ECO:0000256" key="5">
    <source>
        <dbReference type="ARBA" id="ARBA00022729"/>
    </source>
</evidence>
<dbReference type="Pfam" id="PF07679">
    <property type="entry name" value="I-set"/>
    <property type="match status" value="1"/>
</dbReference>